<dbReference type="GeneID" id="54997281"/>
<sequence length="259" mass="28637">MDIPKIQVNNASVRDIGTTRIFVSDIPDWLTKQPVHSIPFVPPATVNIGQPIIQMPGCVEAHEQSDKNNKIIEDDEDKVLVFCDAGVPSYDAMDYQPDQLQMVIEAPPPPVVEPPPTPEVDTPEVPPIPKTDKEIECPAPNQPRVGDLTQNGEERVIGHEVRDGQCVVLYEDTTAIQRFLPSTNQVSVTATIAVVATASAAATPLLLRVIKPLIKKLTTIIQKNLGKEPPKLSRNELQCNKYREKKGLPPFKRPKKKKN</sequence>
<reference evidence="3 4" key="1">
    <citation type="journal article" date="2011" name="Nature">
        <title>Genomic island variability facilitates Prochlorococcus-virus coexistence.</title>
        <authorList>
            <person name="Avrani S."/>
            <person name="Wurtzel O."/>
            <person name="Sharon I."/>
            <person name="Sorek R."/>
            <person name="Lindell D."/>
        </authorList>
    </citation>
    <scope>NUCLEOTIDE SEQUENCE [LARGE SCALE GENOMIC DNA]</scope>
</reference>
<dbReference type="EMBL" id="MH512890">
    <property type="protein sequence ID" value="AXF41302.1"/>
    <property type="molecule type" value="Genomic_DNA"/>
</dbReference>
<evidence type="ECO:0000313" key="4">
    <source>
        <dbReference type="Proteomes" id="UP000257501"/>
    </source>
</evidence>
<proteinExistence type="predicted"/>
<dbReference type="Proteomes" id="UP000257501">
    <property type="component" value="Segment"/>
</dbReference>
<accession>A0A345AWL9</accession>
<organism evidence="3 4">
    <name type="scientific">Cyanophage S-TIM4</name>
    <dbReference type="NCBI Taxonomy" id="1048189"/>
    <lineage>
        <taxon>Viruses</taxon>
        <taxon>Duplodnaviria</taxon>
        <taxon>Heunggongvirae</taxon>
        <taxon>Uroviricota</taxon>
        <taxon>Caudoviricetes</taxon>
        <taxon>Pantevenvirales</taxon>
        <taxon>Kyanoviridae</taxon>
        <taxon>Thaumasvirus</taxon>
        <taxon>Thaumasvirus stim4</taxon>
    </lineage>
</organism>
<keyword evidence="2" id="KW-0472">Membrane</keyword>
<gene>
    <name evidence="3" type="primary">ORF_166</name>
    <name evidence="3" type="ORF">S-TIM4_ORF_166</name>
</gene>
<evidence type="ECO:0000256" key="2">
    <source>
        <dbReference type="SAM" id="Phobius"/>
    </source>
</evidence>
<keyword evidence="2" id="KW-1133">Transmembrane helix</keyword>
<dbReference type="KEGG" id="vg:54997281"/>
<protein>
    <submittedName>
        <fullName evidence="3">Uncharacterized protein</fullName>
    </submittedName>
</protein>
<evidence type="ECO:0000256" key="1">
    <source>
        <dbReference type="SAM" id="MobiDB-lite"/>
    </source>
</evidence>
<evidence type="ECO:0000313" key="3">
    <source>
        <dbReference type="EMBL" id="AXF41302.1"/>
    </source>
</evidence>
<feature type="region of interest" description="Disordered" evidence="1">
    <location>
        <begin position="228"/>
        <end position="259"/>
    </location>
</feature>
<dbReference type="RefSeq" id="YP_009806423.1">
    <property type="nucleotide sequence ID" value="NC_048015.1"/>
</dbReference>
<feature type="transmembrane region" description="Helical" evidence="2">
    <location>
        <begin position="186"/>
        <end position="207"/>
    </location>
</feature>
<name>A0A345AWL9_9CAUD</name>
<keyword evidence="4" id="KW-1185">Reference proteome</keyword>
<keyword evidence="2" id="KW-0812">Transmembrane</keyword>